<feature type="domain" description="USP" evidence="9">
    <location>
        <begin position="112"/>
        <end position="229"/>
    </location>
</feature>
<dbReference type="GO" id="GO:0005829">
    <property type="term" value="C:cytosol"/>
    <property type="evidence" value="ECO:0007669"/>
    <property type="project" value="TreeGrafter"/>
</dbReference>
<evidence type="ECO:0000256" key="1">
    <source>
        <dbReference type="ARBA" id="ARBA00000707"/>
    </source>
</evidence>
<evidence type="ECO:0000256" key="4">
    <source>
        <dbReference type="ARBA" id="ARBA00022670"/>
    </source>
</evidence>
<feature type="compositionally biased region" description="Basic and acidic residues" evidence="8">
    <location>
        <begin position="47"/>
        <end position="58"/>
    </location>
</feature>
<dbReference type="PANTHER" id="PTHR24006:SF758">
    <property type="entry name" value="UBIQUITIN CARBOXYL-TERMINAL HYDROLASE 36"/>
    <property type="match status" value="1"/>
</dbReference>
<evidence type="ECO:0000256" key="6">
    <source>
        <dbReference type="ARBA" id="ARBA00022801"/>
    </source>
</evidence>
<dbReference type="InterPro" id="IPR001394">
    <property type="entry name" value="Peptidase_C19_UCH"/>
</dbReference>
<dbReference type="PROSITE" id="PS50235">
    <property type="entry name" value="USP_3"/>
    <property type="match status" value="1"/>
</dbReference>
<dbReference type="GO" id="GO:0016579">
    <property type="term" value="P:protein deubiquitination"/>
    <property type="evidence" value="ECO:0007669"/>
    <property type="project" value="InterPro"/>
</dbReference>
<dbReference type="EMBL" id="JAOAOG010000339">
    <property type="protein sequence ID" value="KAJ6226934.1"/>
    <property type="molecule type" value="Genomic_DNA"/>
</dbReference>
<keyword evidence="4" id="KW-0645">Protease</keyword>
<dbReference type="EMBL" id="JANTQA010000026">
    <property type="protein sequence ID" value="KAJ3442192.1"/>
    <property type="molecule type" value="Genomic_DNA"/>
</dbReference>
<dbReference type="AlphaFoldDB" id="A0AAV7ZND5"/>
<evidence type="ECO:0000256" key="2">
    <source>
        <dbReference type="ARBA" id="ARBA00009085"/>
    </source>
</evidence>
<evidence type="ECO:0000313" key="11">
    <source>
        <dbReference type="EMBL" id="KAJ6226934.1"/>
    </source>
</evidence>
<evidence type="ECO:0000256" key="8">
    <source>
        <dbReference type="SAM" id="MobiDB-lite"/>
    </source>
</evidence>
<keyword evidence="13" id="KW-1185">Reference proteome</keyword>
<protein>
    <recommendedName>
        <fullName evidence="3">ubiquitinyl hydrolase 1</fullName>
        <ecNumber evidence="3">3.4.19.12</ecNumber>
    </recommendedName>
</protein>
<evidence type="ECO:0000256" key="3">
    <source>
        <dbReference type="ARBA" id="ARBA00012759"/>
    </source>
</evidence>
<evidence type="ECO:0000259" key="9">
    <source>
        <dbReference type="PROSITE" id="PS50235"/>
    </source>
</evidence>
<organism evidence="10 12">
    <name type="scientific">Anaeramoeba flamelloides</name>
    <dbReference type="NCBI Taxonomy" id="1746091"/>
    <lineage>
        <taxon>Eukaryota</taxon>
        <taxon>Metamonada</taxon>
        <taxon>Anaeramoebidae</taxon>
        <taxon>Anaeramoeba</taxon>
    </lineage>
</organism>
<dbReference type="InterPro" id="IPR050164">
    <property type="entry name" value="Peptidase_C19"/>
</dbReference>
<dbReference type="Pfam" id="PF00443">
    <property type="entry name" value="UCH"/>
    <property type="match status" value="1"/>
</dbReference>
<dbReference type="GO" id="GO:0006508">
    <property type="term" value="P:proteolysis"/>
    <property type="evidence" value="ECO:0007669"/>
    <property type="project" value="UniProtKB-KW"/>
</dbReference>
<dbReference type="InterPro" id="IPR038765">
    <property type="entry name" value="Papain-like_cys_pep_sf"/>
</dbReference>
<feature type="region of interest" description="Disordered" evidence="8">
    <location>
        <begin position="47"/>
        <end position="75"/>
    </location>
</feature>
<sequence length="229" mass="26319">MYGEELLVKRNAKLLPRIILFQKATRLDTFSEKLKKKYKPINEYHSRYANENEKENENNKGTIKPKQLQNNSVKAQKKDNNGELLELPSVQLHDPNTLGKYYKWTFSKSVGSGLKNLGNAGFLNSVIQCLSYIPLFSQYLLSKEHSKNCKIRASGLHQSARFCSLCSLEEIVCDIHNNPSHTTYSMRTFIRSLRVVARSLRWGKKEDAHEFLIQLLNSAAQNLISDELK</sequence>
<dbReference type="Proteomes" id="UP001146793">
    <property type="component" value="Unassembled WGS sequence"/>
</dbReference>
<evidence type="ECO:0000313" key="12">
    <source>
        <dbReference type="Proteomes" id="UP001146793"/>
    </source>
</evidence>
<dbReference type="InterPro" id="IPR028889">
    <property type="entry name" value="USP"/>
</dbReference>
<dbReference type="SUPFAM" id="SSF54001">
    <property type="entry name" value="Cysteine proteinases"/>
    <property type="match status" value="1"/>
</dbReference>
<name>A0AAV7ZND5_9EUKA</name>
<accession>A0AAV7ZND5</accession>
<dbReference type="Proteomes" id="UP001150062">
    <property type="component" value="Unassembled WGS sequence"/>
</dbReference>
<evidence type="ECO:0000256" key="5">
    <source>
        <dbReference type="ARBA" id="ARBA00022786"/>
    </source>
</evidence>
<dbReference type="PANTHER" id="PTHR24006">
    <property type="entry name" value="UBIQUITIN CARBOXYL-TERMINAL HYDROLASE"/>
    <property type="match status" value="1"/>
</dbReference>
<comment type="similarity">
    <text evidence="2">Belongs to the peptidase C19 family.</text>
</comment>
<evidence type="ECO:0000313" key="13">
    <source>
        <dbReference type="Proteomes" id="UP001150062"/>
    </source>
</evidence>
<dbReference type="EC" id="3.4.19.12" evidence="3"/>
<dbReference type="Gene3D" id="3.90.70.10">
    <property type="entry name" value="Cysteine proteinases"/>
    <property type="match status" value="1"/>
</dbReference>
<comment type="catalytic activity">
    <reaction evidence="1">
        <text>Thiol-dependent hydrolysis of ester, thioester, amide, peptide and isopeptide bonds formed by the C-terminal Gly of ubiquitin (a 76-residue protein attached to proteins as an intracellular targeting signal).</text>
        <dbReference type="EC" id="3.4.19.12"/>
    </reaction>
</comment>
<evidence type="ECO:0000256" key="7">
    <source>
        <dbReference type="ARBA" id="ARBA00022807"/>
    </source>
</evidence>
<dbReference type="GO" id="GO:0005634">
    <property type="term" value="C:nucleus"/>
    <property type="evidence" value="ECO:0007669"/>
    <property type="project" value="TreeGrafter"/>
</dbReference>
<evidence type="ECO:0000313" key="10">
    <source>
        <dbReference type="EMBL" id="KAJ3442192.1"/>
    </source>
</evidence>
<gene>
    <name evidence="10" type="ORF">M0812_11922</name>
    <name evidence="11" type="ORF">M0813_10472</name>
</gene>
<keyword evidence="5" id="KW-0833">Ubl conjugation pathway</keyword>
<proteinExistence type="inferred from homology"/>
<dbReference type="GO" id="GO:0004843">
    <property type="term" value="F:cysteine-type deubiquitinase activity"/>
    <property type="evidence" value="ECO:0007669"/>
    <property type="project" value="UniProtKB-EC"/>
</dbReference>
<keyword evidence="6 10" id="KW-0378">Hydrolase</keyword>
<keyword evidence="7" id="KW-0788">Thiol protease</keyword>
<reference evidence="11" key="1">
    <citation type="submission" date="2022-08" db="EMBL/GenBank/DDBJ databases">
        <title>Novel sulfate-reducing endosymbionts in the free-living metamonad Anaeramoeba.</title>
        <authorList>
            <person name="Jerlstrom-Hultqvist J."/>
            <person name="Cepicka I."/>
            <person name="Gallot-Lavallee L."/>
            <person name="Salas-Leiva D."/>
            <person name="Curtis B.A."/>
            <person name="Zahonova K."/>
            <person name="Pipaliya S."/>
            <person name="Dacks J."/>
            <person name="Roger A.J."/>
        </authorList>
    </citation>
    <scope>NUCLEOTIDE SEQUENCE</scope>
    <source>
        <strain evidence="11">Schooner1</strain>
    </source>
</reference>
<comment type="caution">
    <text evidence="10">The sequence shown here is derived from an EMBL/GenBank/DDBJ whole genome shotgun (WGS) entry which is preliminary data.</text>
</comment>
<reference evidence="10" key="2">
    <citation type="submission" date="2022-08" db="EMBL/GenBank/DDBJ databases">
        <title>Novel sulphate-reducing endosymbionts in the free-living metamonad Anaeramoeba.</title>
        <authorList>
            <person name="Jerlstrom-Hultqvist J."/>
            <person name="Cepicka I."/>
            <person name="Gallot-Lavallee L."/>
            <person name="Salas-Leiva D."/>
            <person name="Curtis B.A."/>
            <person name="Zahonova K."/>
            <person name="Pipaliya S."/>
            <person name="Dacks J."/>
            <person name="Roger A.J."/>
        </authorList>
    </citation>
    <scope>NUCLEOTIDE SEQUENCE</scope>
    <source>
        <strain evidence="10">Busselton2</strain>
    </source>
</reference>
<dbReference type="FunFam" id="3.90.70.10:FF:000119">
    <property type="entry name" value="Ubiquitin specific peptidase 36"/>
    <property type="match status" value="1"/>
</dbReference>